<dbReference type="CDD" id="cd14845">
    <property type="entry name" value="L-Ala-D-Glu_peptidase_like"/>
    <property type="match status" value="1"/>
</dbReference>
<dbReference type="SUPFAM" id="SSF55166">
    <property type="entry name" value="Hedgehog/DD-peptidase"/>
    <property type="match status" value="1"/>
</dbReference>
<dbReference type="Proteomes" id="UP000199125">
    <property type="component" value="Unassembled WGS sequence"/>
</dbReference>
<dbReference type="AlphaFoldDB" id="A0A1H6M1B0"/>
<dbReference type="EMBL" id="FNXG01000002">
    <property type="protein sequence ID" value="SEH91237.1"/>
    <property type="molecule type" value="Genomic_DNA"/>
</dbReference>
<accession>A0A1H6M1B0</accession>
<dbReference type="Gene3D" id="3.30.1380.10">
    <property type="match status" value="1"/>
</dbReference>
<sequence>MLMRLSEWLARIRANSPDPDPRFFGPPDDIPGVWNAPERLKAPNFISSTGHLSQWDRADWAYVDLRLAYWAALFQEAARKRGIPLYVHCALRDKATQDAHYAKGTSKVRYPHSAHNIGEAVDIVHGLFHWDMSRQEWALLGVLGKLALERVNAQLPKDRKLHLTWGGDWQSFWDPAHWEISDYKARTRVLPPHEPMRRTPRYLLQHLNPDRNKLVREGE</sequence>
<dbReference type="STRING" id="65735.SAMN04488075_1788"/>
<evidence type="ECO:0000259" key="1">
    <source>
        <dbReference type="Pfam" id="PF13539"/>
    </source>
</evidence>
<reference evidence="3" key="1">
    <citation type="submission" date="2016-10" db="EMBL/GenBank/DDBJ databases">
        <authorList>
            <person name="Varghese N."/>
            <person name="Submissions S."/>
        </authorList>
    </citation>
    <scope>NUCLEOTIDE SEQUENCE [LARGE SCALE GENOMIC DNA]</scope>
    <source>
        <strain evidence="3">DSM 11593</strain>
    </source>
</reference>
<evidence type="ECO:0000313" key="3">
    <source>
        <dbReference type="Proteomes" id="UP000199125"/>
    </source>
</evidence>
<gene>
    <name evidence="2" type="ORF">SAMN04488075_1788</name>
</gene>
<protein>
    <submittedName>
        <fullName evidence="2">D-alanyl-D-alanine carboxypeptidase</fullName>
    </submittedName>
</protein>
<dbReference type="GO" id="GO:0004180">
    <property type="term" value="F:carboxypeptidase activity"/>
    <property type="evidence" value="ECO:0007669"/>
    <property type="project" value="UniProtKB-KW"/>
</dbReference>
<dbReference type="InterPro" id="IPR039561">
    <property type="entry name" value="Peptidase_M15C"/>
</dbReference>
<proteinExistence type="predicted"/>
<organism evidence="2 3">
    <name type="scientific">Paracoccus alkenifer</name>
    <dbReference type="NCBI Taxonomy" id="65735"/>
    <lineage>
        <taxon>Bacteria</taxon>
        <taxon>Pseudomonadati</taxon>
        <taxon>Pseudomonadota</taxon>
        <taxon>Alphaproteobacteria</taxon>
        <taxon>Rhodobacterales</taxon>
        <taxon>Paracoccaceae</taxon>
        <taxon>Paracoccus</taxon>
    </lineage>
</organism>
<keyword evidence="3" id="KW-1185">Reference proteome</keyword>
<keyword evidence="2" id="KW-0121">Carboxypeptidase</keyword>
<evidence type="ECO:0000313" key="2">
    <source>
        <dbReference type="EMBL" id="SEH91237.1"/>
    </source>
</evidence>
<keyword evidence="2" id="KW-0645">Protease</keyword>
<name>A0A1H6M1B0_9RHOB</name>
<keyword evidence="2" id="KW-0378">Hydrolase</keyword>
<feature type="domain" description="Peptidase M15C" evidence="1">
    <location>
        <begin position="112"/>
        <end position="180"/>
    </location>
</feature>
<dbReference type="Pfam" id="PF13539">
    <property type="entry name" value="Peptidase_M15_4"/>
    <property type="match status" value="1"/>
</dbReference>
<dbReference type="InterPro" id="IPR009045">
    <property type="entry name" value="Zn_M74/Hedgehog-like"/>
</dbReference>